<proteinExistence type="predicted"/>
<feature type="compositionally biased region" description="Polar residues" evidence="1">
    <location>
        <begin position="36"/>
        <end position="61"/>
    </location>
</feature>
<keyword evidence="2" id="KW-0732">Signal</keyword>
<evidence type="ECO:0000256" key="2">
    <source>
        <dbReference type="SAM" id="SignalP"/>
    </source>
</evidence>
<reference evidence="3" key="1">
    <citation type="journal article" date="2021" name="New Phytol.">
        <title>Evolutionary innovations through gain and loss of genes in the ectomycorrhizal Boletales.</title>
        <authorList>
            <person name="Wu G."/>
            <person name="Miyauchi S."/>
            <person name="Morin E."/>
            <person name="Kuo A."/>
            <person name="Drula E."/>
            <person name="Varga T."/>
            <person name="Kohler A."/>
            <person name="Feng B."/>
            <person name="Cao Y."/>
            <person name="Lipzen A."/>
            <person name="Daum C."/>
            <person name="Hundley H."/>
            <person name="Pangilinan J."/>
            <person name="Johnson J."/>
            <person name="Barry K."/>
            <person name="LaButti K."/>
            <person name="Ng V."/>
            <person name="Ahrendt S."/>
            <person name="Min B."/>
            <person name="Choi I.G."/>
            <person name="Park H."/>
            <person name="Plett J.M."/>
            <person name="Magnuson J."/>
            <person name="Spatafora J.W."/>
            <person name="Nagy L.G."/>
            <person name="Henrissat B."/>
            <person name="Grigoriev I.V."/>
            <person name="Yang Z.L."/>
            <person name="Xu J."/>
            <person name="Martin F.M."/>
        </authorList>
    </citation>
    <scope>NUCLEOTIDE SEQUENCE</scope>
    <source>
        <strain evidence="3">KKN 215</strain>
    </source>
</reference>
<gene>
    <name evidence="3" type="ORF">BXZ70DRAFT_527369</name>
</gene>
<dbReference type="EMBL" id="JAEVFJ010000004">
    <property type="protein sequence ID" value="KAH8105448.1"/>
    <property type="molecule type" value="Genomic_DNA"/>
</dbReference>
<name>A0A8K0XTP3_9AGAR</name>
<feature type="chain" id="PRO_5035449774" description="Secreted protein" evidence="2">
    <location>
        <begin position="18"/>
        <end position="75"/>
    </location>
</feature>
<keyword evidence="4" id="KW-1185">Reference proteome</keyword>
<feature type="region of interest" description="Disordered" evidence="1">
    <location>
        <begin position="34"/>
        <end position="63"/>
    </location>
</feature>
<accession>A0A8K0XTP3</accession>
<evidence type="ECO:0008006" key="5">
    <source>
        <dbReference type="Google" id="ProtNLM"/>
    </source>
</evidence>
<evidence type="ECO:0000256" key="1">
    <source>
        <dbReference type="SAM" id="MobiDB-lite"/>
    </source>
</evidence>
<organism evidence="3 4">
    <name type="scientific">Cristinia sonorae</name>
    <dbReference type="NCBI Taxonomy" id="1940300"/>
    <lineage>
        <taxon>Eukaryota</taxon>
        <taxon>Fungi</taxon>
        <taxon>Dikarya</taxon>
        <taxon>Basidiomycota</taxon>
        <taxon>Agaricomycotina</taxon>
        <taxon>Agaricomycetes</taxon>
        <taxon>Agaricomycetidae</taxon>
        <taxon>Agaricales</taxon>
        <taxon>Pleurotineae</taxon>
        <taxon>Stephanosporaceae</taxon>
        <taxon>Cristinia</taxon>
    </lineage>
</organism>
<evidence type="ECO:0000313" key="4">
    <source>
        <dbReference type="Proteomes" id="UP000813824"/>
    </source>
</evidence>
<evidence type="ECO:0000313" key="3">
    <source>
        <dbReference type="EMBL" id="KAH8105448.1"/>
    </source>
</evidence>
<dbReference type="AlphaFoldDB" id="A0A8K0XTP3"/>
<comment type="caution">
    <text evidence="3">The sequence shown here is derived from an EMBL/GenBank/DDBJ whole genome shotgun (WGS) entry which is preliminary data.</text>
</comment>
<sequence>MPGCQCLSVLITSRTQACMVVACCGRPERVSHHVARSSTQQQGKLVTEQSQDGGQRNTGKCNTMMDDHTVRLESI</sequence>
<protein>
    <recommendedName>
        <fullName evidence="5">Secreted protein</fullName>
    </recommendedName>
</protein>
<dbReference type="Proteomes" id="UP000813824">
    <property type="component" value="Unassembled WGS sequence"/>
</dbReference>
<feature type="signal peptide" evidence="2">
    <location>
        <begin position="1"/>
        <end position="17"/>
    </location>
</feature>